<dbReference type="Pfam" id="PF08800">
    <property type="entry name" value="BT4734-like_N"/>
    <property type="match status" value="1"/>
</dbReference>
<sequence>MKSNNHVLLLCILQVELRRGNTYAFDFIAKLLRSYGFARPSWLVRQLIKWPLLHGPLDALALLEDPLARVNPAESQPLLEKLQRVAGDALIAADSSVAPAATTPSHKFSLYAGPISNTTPHVTINLYRLWRQIVRPKPRLQAMLAEVRAKYAPKGKNEAYCRAKSQLPYVTFAGVFTKRNAAGLECPSGLGVLDYDHFPDVKKLRAELINNEECRNMLALVFVSPSGRGLKLVVRLPEDAPDYATGLRTVHEWLKRHYPVLGEFHDSAGLDIARACFLSYDPDAWLHDDFMPKGE</sequence>
<keyword evidence="3" id="KW-1185">Reference proteome</keyword>
<evidence type="ECO:0000259" key="1">
    <source>
        <dbReference type="Pfam" id="PF08800"/>
    </source>
</evidence>
<gene>
    <name evidence="2" type="ORF">IC234_08690</name>
</gene>
<dbReference type="RefSeq" id="WP_190923500.1">
    <property type="nucleotide sequence ID" value="NZ_JACXAC010000003.1"/>
</dbReference>
<proteinExistence type="predicted"/>
<accession>A0ABR8JTE4</accession>
<dbReference type="EMBL" id="JACXAC010000003">
    <property type="protein sequence ID" value="MBD2722203.1"/>
    <property type="molecule type" value="Genomic_DNA"/>
</dbReference>
<evidence type="ECO:0000313" key="3">
    <source>
        <dbReference type="Proteomes" id="UP000606003"/>
    </source>
</evidence>
<evidence type="ECO:0000313" key="2">
    <source>
        <dbReference type="EMBL" id="MBD2722203.1"/>
    </source>
</evidence>
<dbReference type="InterPro" id="IPR014907">
    <property type="entry name" value="BT4734-like_N"/>
</dbReference>
<protein>
    <recommendedName>
        <fullName evidence="1">BT4734-like N-terminal domain-containing protein</fullName>
    </recommendedName>
</protein>
<dbReference type="Proteomes" id="UP000606003">
    <property type="component" value="Unassembled WGS sequence"/>
</dbReference>
<feature type="domain" description="BT4734-like N-terminal" evidence="1">
    <location>
        <begin position="163"/>
        <end position="284"/>
    </location>
</feature>
<name>A0ABR8JTE4_9BACT</name>
<reference evidence="2 3" key="1">
    <citation type="submission" date="2020-09" db="EMBL/GenBank/DDBJ databases">
        <authorList>
            <person name="Kim M.K."/>
        </authorList>
    </citation>
    <scope>NUCLEOTIDE SEQUENCE [LARGE SCALE GENOMIC DNA]</scope>
    <source>
        <strain evidence="2 3">BT189</strain>
    </source>
</reference>
<organism evidence="2 3">
    <name type="scientific">Hymenobacter armeniacus</name>
    <dbReference type="NCBI Taxonomy" id="2771358"/>
    <lineage>
        <taxon>Bacteria</taxon>
        <taxon>Pseudomonadati</taxon>
        <taxon>Bacteroidota</taxon>
        <taxon>Cytophagia</taxon>
        <taxon>Cytophagales</taxon>
        <taxon>Hymenobacteraceae</taxon>
        <taxon>Hymenobacter</taxon>
    </lineage>
</organism>
<comment type="caution">
    <text evidence="2">The sequence shown here is derived from an EMBL/GenBank/DDBJ whole genome shotgun (WGS) entry which is preliminary data.</text>
</comment>